<dbReference type="Proteomes" id="UP000887575">
    <property type="component" value="Unassembled WGS sequence"/>
</dbReference>
<feature type="compositionally biased region" description="Polar residues" evidence="1">
    <location>
        <begin position="124"/>
        <end position="134"/>
    </location>
</feature>
<feature type="domain" description="BHLH" evidence="2">
    <location>
        <begin position="12"/>
        <end position="68"/>
    </location>
</feature>
<dbReference type="CDD" id="cd11418">
    <property type="entry name" value="bHLH_TS_ASCL"/>
    <property type="match status" value="1"/>
</dbReference>
<reference evidence="4" key="1">
    <citation type="submission" date="2024-02" db="UniProtKB">
        <authorList>
            <consortium name="WormBaseParasite"/>
        </authorList>
    </citation>
    <scope>IDENTIFICATION</scope>
</reference>
<name>A0AAF3FMR7_9BILA</name>
<feature type="region of interest" description="Disordered" evidence="1">
    <location>
        <begin position="111"/>
        <end position="134"/>
    </location>
</feature>
<accession>A0AAF3FMR7</accession>
<dbReference type="SMART" id="SM00353">
    <property type="entry name" value="HLH"/>
    <property type="match status" value="1"/>
</dbReference>
<keyword evidence="3" id="KW-1185">Reference proteome</keyword>
<organism evidence="3 4">
    <name type="scientific">Mesorhabditis belari</name>
    <dbReference type="NCBI Taxonomy" id="2138241"/>
    <lineage>
        <taxon>Eukaryota</taxon>
        <taxon>Metazoa</taxon>
        <taxon>Ecdysozoa</taxon>
        <taxon>Nematoda</taxon>
        <taxon>Chromadorea</taxon>
        <taxon>Rhabditida</taxon>
        <taxon>Rhabditina</taxon>
        <taxon>Rhabditomorpha</taxon>
        <taxon>Rhabditoidea</taxon>
        <taxon>Rhabditidae</taxon>
        <taxon>Mesorhabditinae</taxon>
        <taxon>Mesorhabditis</taxon>
    </lineage>
</organism>
<evidence type="ECO:0000256" key="1">
    <source>
        <dbReference type="SAM" id="MobiDB-lite"/>
    </source>
</evidence>
<dbReference type="AlphaFoldDB" id="A0AAF3FMR7"/>
<dbReference type="Gene3D" id="4.10.280.10">
    <property type="entry name" value="Helix-loop-helix DNA-binding domain"/>
    <property type="match status" value="1"/>
</dbReference>
<dbReference type="GO" id="GO:0046983">
    <property type="term" value="F:protein dimerization activity"/>
    <property type="evidence" value="ECO:0007669"/>
    <property type="project" value="InterPro"/>
</dbReference>
<dbReference type="Pfam" id="PF00010">
    <property type="entry name" value="HLH"/>
    <property type="match status" value="1"/>
</dbReference>
<protein>
    <submittedName>
        <fullName evidence="4">BHLH domain-containing protein</fullName>
    </submittedName>
</protein>
<dbReference type="WBParaSite" id="MBELARI_LOCUS8200">
    <property type="protein sequence ID" value="MBELARI_LOCUS8200"/>
    <property type="gene ID" value="MBELARI_LOCUS8200"/>
</dbReference>
<evidence type="ECO:0000313" key="3">
    <source>
        <dbReference type="Proteomes" id="UP000887575"/>
    </source>
</evidence>
<evidence type="ECO:0000313" key="4">
    <source>
        <dbReference type="WBParaSite" id="MBELARI_LOCUS8200"/>
    </source>
</evidence>
<dbReference type="InterPro" id="IPR011598">
    <property type="entry name" value="bHLH_dom"/>
</dbReference>
<evidence type="ECO:0000259" key="2">
    <source>
        <dbReference type="PROSITE" id="PS50888"/>
    </source>
</evidence>
<proteinExistence type="predicted"/>
<sequence>MGRIKAGTFVEPRRAKRNERERNRVNQINDQYEVLREVIDRAESYPSRRRKLTRTEIVYEAIATIRNLERMLGIEGSSEYNLPDLHDHQSKMETSSSPHCSSLEDWMCSSESSLSSPPHVNEMMPSSLQPQQTSRKIGKKRKFKAQQQEVAMETAFAATSVITGWPVFDYTTGYYGSSLLPSGIPAESMLVGSQSEVPAKMARMISPPAPEFPTRYYEVTPSPSNIFDSPEMMPQPEMTNVCRVASPVSDFIKYPEVASSPPSDAVTFVEMKPAPQTETSLEMARMVTPPASQFKTTYYAAASSPRSKTGNSEMRRPAMFKIEPTVGYDGKTNVGLFDDGYSFSEQHMEMMSYFLVRFWCFSSPDRGTQAATDIPTYSANVSVFLSEEFFEAKPALINKMTEAYKVASGEKTLMHE</sequence>
<dbReference type="InterPro" id="IPR036638">
    <property type="entry name" value="HLH_DNA-bd_sf"/>
</dbReference>
<dbReference type="SUPFAM" id="SSF47459">
    <property type="entry name" value="HLH, helix-loop-helix DNA-binding domain"/>
    <property type="match status" value="1"/>
</dbReference>
<dbReference type="PROSITE" id="PS50888">
    <property type="entry name" value="BHLH"/>
    <property type="match status" value="1"/>
</dbReference>